<proteinExistence type="predicted"/>
<dbReference type="PANTHER" id="PTHR13132:SF29">
    <property type="entry name" value="ALPHA-(1,6)-FUCOSYLTRANSFERASE"/>
    <property type="match status" value="1"/>
</dbReference>
<reference evidence="1" key="1">
    <citation type="journal article" date="2020" name="bioRxiv">
        <title>Comparative genomics of Chlamydomonas.</title>
        <authorList>
            <person name="Craig R.J."/>
            <person name="Hasan A.R."/>
            <person name="Ness R.W."/>
            <person name="Keightley P.D."/>
        </authorList>
    </citation>
    <scope>NUCLEOTIDE SEQUENCE</scope>
    <source>
        <strain evidence="1">CCAP 11/70</strain>
    </source>
</reference>
<evidence type="ECO:0000313" key="2">
    <source>
        <dbReference type="Proteomes" id="UP000612055"/>
    </source>
</evidence>
<dbReference type="Gene3D" id="3.40.50.11350">
    <property type="match status" value="1"/>
</dbReference>
<dbReference type="AlphaFoldDB" id="A0A835XUU0"/>
<dbReference type="OrthoDB" id="9397715at2759"/>
<dbReference type="EMBL" id="JAEHOE010000115">
    <property type="protein sequence ID" value="KAG2486274.1"/>
    <property type="molecule type" value="Genomic_DNA"/>
</dbReference>
<organism evidence="1 2">
    <name type="scientific">Edaphochlamys debaryana</name>
    <dbReference type="NCBI Taxonomy" id="47281"/>
    <lineage>
        <taxon>Eukaryota</taxon>
        <taxon>Viridiplantae</taxon>
        <taxon>Chlorophyta</taxon>
        <taxon>core chlorophytes</taxon>
        <taxon>Chlorophyceae</taxon>
        <taxon>CS clade</taxon>
        <taxon>Chlamydomonadales</taxon>
        <taxon>Chlamydomonadales incertae sedis</taxon>
        <taxon>Edaphochlamys</taxon>
    </lineage>
</organism>
<accession>A0A835XUU0</accession>
<name>A0A835XUU0_9CHLO</name>
<comment type="caution">
    <text evidence="1">The sequence shown here is derived from an EMBL/GenBank/DDBJ whole genome shotgun (WGS) entry which is preliminary data.</text>
</comment>
<keyword evidence="2" id="KW-1185">Reference proteome</keyword>
<evidence type="ECO:0000313" key="1">
    <source>
        <dbReference type="EMBL" id="KAG2486274.1"/>
    </source>
</evidence>
<dbReference type="GO" id="GO:0046921">
    <property type="term" value="F:alpha-(1-&gt;6)-fucosyltransferase activity"/>
    <property type="evidence" value="ECO:0007669"/>
    <property type="project" value="TreeGrafter"/>
</dbReference>
<gene>
    <name evidence="1" type="ORF">HYH03_015098</name>
</gene>
<dbReference type="Proteomes" id="UP000612055">
    <property type="component" value="Unassembled WGS sequence"/>
</dbReference>
<dbReference type="PANTHER" id="PTHR13132">
    <property type="entry name" value="ALPHA- 1,6 -FUCOSYLTRANSFERASE"/>
    <property type="match status" value="1"/>
</dbReference>
<sequence>MRAAVPLQGSGQVLDATVVTATHEALVAVRDKAPKRFVERLSKTPMQSSKHYYWWRAQSVAYMLRPNARIREELEKRRKLTAANPQPAPGCISIHVRHGDKGVEAETFEDKVYDITAAKVRALDPARFTDQLWLSTEDPATVEYFVNHTGSATTGTGIKWRTGYTAGVPRKPDRSKPNLQYMQEIGYFEEVMNALLNLDMACECSAFVGSIYSNWVRLIDEFRSTLRCKADAPFADVKYQDPHGMDVNW</sequence>
<protein>
    <submittedName>
        <fullName evidence="1">Uncharacterized protein</fullName>
    </submittedName>
</protein>
<dbReference type="GO" id="GO:0006487">
    <property type="term" value="P:protein N-linked glycosylation"/>
    <property type="evidence" value="ECO:0007669"/>
    <property type="project" value="TreeGrafter"/>
</dbReference>